<proteinExistence type="inferred from homology"/>
<dbReference type="Pfam" id="PF03009">
    <property type="entry name" value="GDPD"/>
    <property type="match status" value="1"/>
</dbReference>
<dbReference type="CDD" id="cd08607">
    <property type="entry name" value="GDPD_GDE5"/>
    <property type="match status" value="1"/>
</dbReference>
<dbReference type="FunFam" id="3.20.20.190:FF:000041">
    <property type="entry name" value="Glycerophosphocholine phosphodiesterase GPCPD1"/>
    <property type="match status" value="1"/>
</dbReference>
<dbReference type="SUPFAM" id="SSF51695">
    <property type="entry name" value="PLC-like phosphodiesterases"/>
    <property type="match status" value="1"/>
</dbReference>
<keyword evidence="7" id="KW-1185">Reference proteome</keyword>
<dbReference type="InterPro" id="IPR013784">
    <property type="entry name" value="Carb-bd-like_fold"/>
</dbReference>
<dbReference type="PANTHER" id="PTHR22958">
    <property type="entry name" value="GLYCEROPHOSPHORYL DIESTER PHOSPHODIESTERASE"/>
    <property type="match status" value="1"/>
</dbReference>
<keyword evidence="2 6" id="KW-0378">Hydrolase</keyword>
<dbReference type="SUPFAM" id="SSF49452">
    <property type="entry name" value="Starch-binding domain-like"/>
    <property type="match status" value="1"/>
</dbReference>
<name>B4NYE8_DROYA</name>
<gene>
    <name evidence="6" type="primary">Dyak\GE18251</name>
    <name evidence="6" type="synonym">dyak_GLEANR_2044</name>
    <name evidence="6" type="synonym">GE18251</name>
    <name evidence="6" type="ORF">Dyak_GE18251</name>
</gene>
<dbReference type="PANTHER" id="PTHR22958:SF1">
    <property type="entry name" value="GLYCEROPHOSPHOCHOLINE PHOSPHODIESTERASE GPCPD1"/>
    <property type="match status" value="1"/>
</dbReference>
<dbReference type="CDD" id="cd05814">
    <property type="entry name" value="CBM20_Prei4"/>
    <property type="match status" value="1"/>
</dbReference>
<dbReference type="AlphaFoldDB" id="B4NYE8"/>
<dbReference type="InterPro" id="IPR057506">
    <property type="entry name" value="C2_GPCPD1"/>
</dbReference>
<dbReference type="PROSITE" id="PS51704">
    <property type="entry name" value="GP_PDE"/>
    <property type="match status" value="1"/>
</dbReference>
<evidence type="ECO:0000256" key="2">
    <source>
        <dbReference type="ARBA" id="ARBA00022801"/>
    </source>
</evidence>
<dbReference type="Proteomes" id="UP000002282">
    <property type="component" value="Chromosome 2L"/>
</dbReference>
<dbReference type="InterPro" id="IPR034839">
    <property type="entry name" value="CBM20_GPCPD1"/>
</dbReference>
<dbReference type="GO" id="GO:2001070">
    <property type="term" value="F:starch binding"/>
    <property type="evidence" value="ECO:0007669"/>
    <property type="project" value="InterPro"/>
</dbReference>
<evidence type="ECO:0000313" key="6">
    <source>
        <dbReference type="EMBL" id="EDW87581.1"/>
    </source>
</evidence>
<evidence type="ECO:0000256" key="3">
    <source>
        <dbReference type="SAM" id="MobiDB-lite"/>
    </source>
</evidence>
<comment type="similarity">
    <text evidence="1">Belongs to the glycerophosphoryl diester phosphodiesterase family.</text>
</comment>
<dbReference type="PROSITE" id="PS50007">
    <property type="entry name" value="PIPLC_X_DOMAIN"/>
    <property type="match status" value="1"/>
</dbReference>
<dbReference type="InterPro" id="IPR002044">
    <property type="entry name" value="CBM20"/>
</dbReference>
<dbReference type="GO" id="GO:0047389">
    <property type="term" value="F:glycerophosphocholine phosphodiesterase activity"/>
    <property type="evidence" value="ECO:0007669"/>
    <property type="project" value="TreeGrafter"/>
</dbReference>
<dbReference type="SMART" id="SM01065">
    <property type="entry name" value="CBM_2"/>
    <property type="match status" value="1"/>
</dbReference>
<dbReference type="SMR" id="B4NYE8"/>
<dbReference type="InterPro" id="IPR017946">
    <property type="entry name" value="PLC-like_Pdiesterase_TIM-brl"/>
</dbReference>
<sequence length="708" mass="80650">MHNWLASHDGDEDAMAAPSSCPASSENGNRLESRRIFGDITTNRLWTFRVLMNQELASNEQLAIVGNCESLGNWQHSGAALLAKNEEDQDEYGNLWTGEIYIPRHCDTEYRYMVCAVDPGTEQLVVRRWETHLQPRRIKELDEQPAKNQSDIFGSINGQEKVDRGWLTKETLVQLKFFYAPFTFKQRMKRRHIQVKVTPMNLSIPSASCDATLPSSPMEDSLSNDTHDTKENGGESSTAFAFSEVVTLSADECEIRSQEQFGTGCGPTDLVIFHLTVGDFENTAYLIDLYSYSSRVAREDGPPNHLGYHYVLPNLFKRSEGNLELPITCAKGHRPLGMMRLGYLIVKPSSLCALMDMSVSYARYWNNKWTGLDVGHRGSGTSFKAKDAVIRENTITSLKNAAEHGADMVEFDVQLSKDLVPVVYHDFMIYVSLKSKCSMQEHDFLALPMRELSLEQLKKLKVYHIAEGLSRETRSFHNDDCLEHQPFPQLCDVLDALDVHVGFNIEIKWSQRLEDGKMEEEFEHVVDRNLYIDCILDVILRKAGNRRIVLSCFDPDICTILRFKQNRYPVMFLTLGRTTKYQKYMDPRGNSMELAVWHAVAMEFLGVVAHTEDLLRDPSQVNLAKERGLVLFCWGDDNNSKDTIKLLKELGLHAIIYDKMDVLTTKEVKQSVFHLQAKDSQKELLKLQALEMGHVWHTSADGNEEQQA</sequence>
<dbReference type="OMA" id="LKVYHTA"/>
<reference evidence="6 7" key="1">
    <citation type="journal article" date="2007" name="Nature">
        <title>Evolution of genes and genomes on the Drosophila phylogeny.</title>
        <authorList>
            <consortium name="Drosophila 12 Genomes Consortium"/>
            <person name="Clark A.G."/>
            <person name="Eisen M.B."/>
            <person name="Smith D.R."/>
            <person name="Bergman C.M."/>
            <person name="Oliver B."/>
            <person name="Markow T.A."/>
            <person name="Kaufman T.C."/>
            <person name="Kellis M."/>
            <person name="Gelbart W."/>
            <person name="Iyer V.N."/>
            <person name="Pollard D.A."/>
            <person name="Sackton T.B."/>
            <person name="Larracuente A.M."/>
            <person name="Singh N.D."/>
            <person name="Abad J.P."/>
            <person name="Abt D.N."/>
            <person name="Adryan B."/>
            <person name="Aguade M."/>
            <person name="Akashi H."/>
            <person name="Anderson W.W."/>
            <person name="Aquadro C.F."/>
            <person name="Ardell D.H."/>
            <person name="Arguello R."/>
            <person name="Artieri C.G."/>
            <person name="Barbash D.A."/>
            <person name="Barker D."/>
            <person name="Barsanti P."/>
            <person name="Batterham P."/>
            <person name="Batzoglou S."/>
            <person name="Begun D."/>
            <person name="Bhutkar A."/>
            <person name="Blanco E."/>
            <person name="Bosak S.A."/>
            <person name="Bradley R.K."/>
            <person name="Brand A.D."/>
            <person name="Brent M.R."/>
            <person name="Brooks A.N."/>
            <person name="Brown R.H."/>
            <person name="Butlin R.K."/>
            <person name="Caggese C."/>
            <person name="Calvi B.R."/>
            <person name="Bernardo de Carvalho A."/>
            <person name="Caspi A."/>
            <person name="Castrezana S."/>
            <person name="Celniker S.E."/>
            <person name="Chang J.L."/>
            <person name="Chapple C."/>
            <person name="Chatterji S."/>
            <person name="Chinwalla A."/>
            <person name="Civetta A."/>
            <person name="Clifton S.W."/>
            <person name="Comeron J.M."/>
            <person name="Costello J.C."/>
            <person name="Coyne J.A."/>
            <person name="Daub J."/>
            <person name="David R.G."/>
            <person name="Delcher A.L."/>
            <person name="Delehaunty K."/>
            <person name="Do C.B."/>
            <person name="Ebling H."/>
            <person name="Edwards K."/>
            <person name="Eickbush T."/>
            <person name="Evans J.D."/>
            <person name="Filipski A."/>
            <person name="Findeiss S."/>
            <person name="Freyhult E."/>
            <person name="Fulton L."/>
            <person name="Fulton R."/>
            <person name="Garcia A.C."/>
            <person name="Gardiner A."/>
            <person name="Garfield D.A."/>
            <person name="Garvin B.E."/>
            <person name="Gibson G."/>
            <person name="Gilbert D."/>
            <person name="Gnerre S."/>
            <person name="Godfrey J."/>
            <person name="Good R."/>
            <person name="Gotea V."/>
            <person name="Gravely B."/>
            <person name="Greenberg A.J."/>
            <person name="Griffiths-Jones S."/>
            <person name="Gross S."/>
            <person name="Guigo R."/>
            <person name="Gustafson E.A."/>
            <person name="Haerty W."/>
            <person name="Hahn M.W."/>
            <person name="Halligan D.L."/>
            <person name="Halpern A.L."/>
            <person name="Halter G.M."/>
            <person name="Han M.V."/>
            <person name="Heger A."/>
            <person name="Hillier L."/>
            <person name="Hinrichs A.S."/>
            <person name="Holmes I."/>
            <person name="Hoskins R.A."/>
            <person name="Hubisz M.J."/>
            <person name="Hultmark D."/>
            <person name="Huntley M.A."/>
            <person name="Jaffe D.B."/>
            <person name="Jagadeeshan S."/>
            <person name="Jeck W.R."/>
            <person name="Johnson J."/>
            <person name="Jones C.D."/>
            <person name="Jordan W.C."/>
            <person name="Karpen G.H."/>
            <person name="Kataoka E."/>
            <person name="Keightley P.D."/>
            <person name="Kheradpour P."/>
            <person name="Kirkness E.F."/>
            <person name="Koerich L.B."/>
            <person name="Kristiansen K."/>
            <person name="Kudrna D."/>
            <person name="Kulathinal R.J."/>
            <person name="Kumar S."/>
            <person name="Kwok R."/>
            <person name="Lander E."/>
            <person name="Langley C.H."/>
            <person name="Lapoint R."/>
            <person name="Lazzaro B.P."/>
            <person name="Lee S.J."/>
            <person name="Levesque L."/>
            <person name="Li R."/>
            <person name="Lin C.F."/>
            <person name="Lin M.F."/>
            <person name="Lindblad-Toh K."/>
            <person name="Llopart A."/>
            <person name="Long M."/>
            <person name="Low L."/>
            <person name="Lozovsky E."/>
            <person name="Lu J."/>
            <person name="Luo M."/>
            <person name="Machado C.A."/>
            <person name="Makalowski W."/>
            <person name="Marzo M."/>
            <person name="Matsuda M."/>
            <person name="Matzkin L."/>
            <person name="McAllister B."/>
            <person name="McBride C.S."/>
            <person name="McKernan B."/>
            <person name="McKernan K."/>
            <person name="Mendez-Lago M."/>
            <person name="Minx P."/>
            <person name="Mollenhauer M.U."/>
            <person name="Montooth K."/>
            <person name="Mount S.M."/>
            <person name="Mu X."/>
            <person name="Myers E."/>
            <person name="Negre B."/>
            <person name="Newfeld S."/>
            <person name="Nielsen R."/>
            <person name="Noor M.A."/>
            <person name="O'Grady P."/>
            <person name="Pachter L."/>
            <person name="Papaceit M."/>
            <person name="Parisi M.J."/>
            <person name="Parisi M."/>
            <person name="Parts L."/>
            <person name="Pedersen J.S."/>
            <person name="Pesole G."/>
            <person name="Phillippy A.M."/>
            <person name="Ponting C.P."/>
            <person name="Pop M."/>
            <person name="Porcelli D."/>
            <person name="Powell J.R."/>
            <person name="Prohaska S."/>
            <person name="Pruitt K."/>
            <person name="Puig M."/>
            <person name="Quesneville H."/>
            <person name="Ram K.R."/>
            <person name="Rand D."/>
            <person name="Rasmussen M.D."/>
            <person name="Reed L.K."/>
            <person name="Reenan R."/>
            <person name="Reily A."/>
            <person name="Remington K.A."/>
            <person name="Rieger T.T."/>
            <person name="Ritchie M.G."/>
            <person name="Robin C."/>
            <person name="Rogers Y.H."/>
            <person name="Rohde C."/>
            <person name="Rozas J."/>
            <person name="Rubenfield M.J."/>
            <person name="Ruiz A."/>
            <person name="Russo S."/>
            <person name="Salzberg S.L."/>
            <person name="Sanchez-Gracia A."/>
            <person name="Saranga D.J."/>
            <person name="Sato H."/>
            <person name="Schaeffer S.W."/>
            <person name="Schatz M.C."/>
            <person name="Schlenke T."/>
            <person name="Schwartz R."/>
            <person name="Segarra C."/>
            <person name="Singh R.S."/>
            <person name="Sirot L."/>
            <person name="Sirota M."/>
            <person name="Sisneros N.B."/>
            <person name="Smith C.D."/>
            <person name="Smith T.F."/>
            <person name="Spieth J."/>
            <person name="Stage D.E."/>
            <person name="Stark A."/>
            <person name="Stephan W."/>
            <person name="Strausberg R.L."/>
            <person name="Strempel S."/>
            <person name="Sturgill D."/>
            <person name="Sutton G."/>
            <person name="Sutton G.G."/>
            <person name="Tao W."/>
            <person name="Teichmann S."/>
            <person name="Tobari Y.N."/>
            <person name="Tomimura Y."/>
            <person name="Tsolas J.M."/>
            <person name="Valente V.L."/>
            <person name="Venter E."/>
            <person name="Venter J.C."/>
            <person name="Vicario S."/>
            <person name="Vieira F.G."/>
            <person name="Vilella A.J."/>
            <person name="Villasante A."/>
            <person name="Walenz B."/>
            <person name="Wang J."/>
            <person name="Wasserman M."/>
            <person name="Watts T."/>
            <person name="Wilson D."/>
            <person name="Wilson R.K."/>
            <person name="Wing R.A."/>
            <person name="Wolfner M.F."/>
            <person name="Wong A."/>
            <person name="Wong G.K."/>
            <person name="Wu C.I."/>
            <person name="Wu G."/>
            <person name="Yamamoto D."/>
            <person name="Yang H.P."/>
            <person name="Yang S.P."/>
            <person name="Yorke J.A."/>
            <person name="Yoshida K."/>
            <person name="Zdobnov E."/>
            <person name="Zhang P."/>
            <person name="Zhang Y."/>
            <person name="Zimin A.V."/>
            <person name="Baldwin J."/>
            <person name="Abdouelleil A."/>
            <person name="Abdulkadir J."/>
            <person name="Abebe A."/>
            <person name="Abera B."/>
            <person name="Abreu J."/>
            <person name="Acer S.C."/>
            <person name="Aftuck L."/>
            <person name="Alexander A."/>
            <person name="An P."/>
            <person name="Anderson E."/>
            <person name="Anderson S."/>
            <person name="Arachi H."/>
            <person name="Azer M."/>
            <person name="Bachantsang P."/>
            <person name="Barry A."/>
            <person name="Bayul T."/>
            <person name="Berlin A."/>
            <person name="Bessette D."/>
            <person name="Bloom T."/>
            <person name="Blye J."/>
            <person name="Boguslavskiy L."/>
            <person name="Bonnet C."/>
            <person name="Boukhgalter B."/>
            <person name="Bourzgui I."/>
            <person name="Brown A."/>
            <person name="Cahill P."/>
            <person name="Channer S."/>
            <person name="Cheshatsang Y."/>
            <person name="Chuda L."/>
            <person name="Citroen M."/>
            <person name="Collymore A."/>
            <person name="Cooke P."/>
            <person name="Costello M."/>
            <person name="D'Aco K."/>
            <person name="Daza R."/>
            <person name="De Haan G."/>
            <person name="DeGray S."/>
            <person name="DeMaso C."/>
            <person name="Dhargay N."/>
            <person name="Dooley K."/>
            <person name="Dooley E."/>
            <person name="Doricent M."/>
            <person name="Dorje P."/>
            <person name="Dorjee K."/>
            <person name="Dupes A."/>
            <person name="Elong R."/>
            <person name="Falk J."/>
            <person name="Farina A."/>
            <person name="Faro S."/>
            <person name="Ferguson D."/>
            <person name="Fisher S."/>
            <person name="Foley C.D."/>
            <person name="Franke A."/>
            <person name="Friedrich D."/>
            <person name="Gadbois L."/>
            <person name="Gearin G."/>
            <person name="Gearin C.R."/>
            <person name="Giannoukos G."/>
            <person name="Goode T."/>
            <person name="Graham J."/>
            <person name="Grandbois E."/>
            <person name="Grewal S."/>
            <person name="Gyaltsen K."/>
            <person name="Hafez N."/>
            <person name="Hagos B."/>
            <person name="Hall J."/>
            <person name="Henson C."/>
            <person name="Hollinger A."/>
            <person name="Honan T."/>
            <person name="Huard M.D."/>
            <person name="Hughes L."/>
            <person name="Hurhula B."/>
            <person name="Husby M.E."/>
            <person name="Kamat A."/>
            <person name="Kanga B."/>
            <person name="Kashin S."/>
            <person name="Khazanovich D."/>
            <person name="Kisner P."/>
            <person name="Lance K."/>
            <person name="Lara M."/>
            <person name="Lee W."/>
            <person name="Lennon N."/>
            <person name="Letendre F."/>
            <person name="LeVine R."/>
            <person name="Lipovsky A."/>
            <person name="Liu X."/>
            <person name="Liu J."/>
            <person name="Liu S."/>
            <person name="Lokyitsang T."/>
            <person name="Lokyitsang Y."/>
            <person name="Lubonja R."/>
            <person name="Lui A."/>
            <person name="MacDonald P."/>
            <person name="Magnisalis V."/>
            <person name="Maru K."/>
            <person name="Matthews C."/>
            <person name="McCusker W."/>
            <person name="McDonough S."/>
            <person name="Mehta T."/>
            <person name="Meldrim J."/>
            <person name="Meneus L."/>
            <person name="Mihai O."/>
            <person name="Mihalev A."/>
            <person name="Mihova T."/>
            <person name="Mittelman R."/>
            <person name="Mlenga V."/>
            <person name="Montmayeur A."/>
            <person name="Mulrain L."/>
            <person name="Navidi A."/>
            <person name="Naylor J."/>
            <person name="Negash T."/>
            <person name="Nguyen T."/>
            <person name="Nguyen N."/>
            <person name="Nicol R."/>
            <person name="Norbu C."/>
            <person name="Norbu N."/>
            <person name="Novod N."/>
            <person name="O'Neill B."/>
            <person name="Osman S."/>
            <person name="Markiewicz E."/>
            <person name="Oyono O.L."/>
            <person name="Patti C."/>
            <person name="Phunkhang P."/>
            <person name="Pierre F."/>
            <person name="Priest M."/>
            <person name="Raghuraman S."/>
            <person name="Rege F."/>
            <person name="Reyes R."/>
            <person name="Rise C."/>
            <person name="Rogov P."/>
            <person name="Ross K."/>
            <person name="Ryan E."/>
            <person name="Settipalli S."/>
            <person name="Shea T."/>
            <person name="Sherpa N."/>
            <person name="Shi L."/>
            <person name="Shih D."/>
            <person name="Sparrow T."/>
            <person name="Spaulding J."/>
            <person name="Stalker J."/>
            <person name="Stange-Thomann N."/>
            <person name="Stavropoulos S."/>
            <person name="Stone C."/>
            <person name="Strader C."/>
            <person name="Tesfaye S."/>
            <person name="Thomson T."/>
            <person name="Thoulutsang Y."/>
            <person name="Thoulutsang D."/>
            <person name="Topham K."/>
            <person name="Topping I."/>
            <person name="Tsamla T."/>
            <person name="Vassiliev H."/>
            <person name="Vo A."/>
            <person name="Wangchuk T."/>
            <person name="Wangdi T."/>
            <person name="Weiand M."/>
            <person name="Wilkinson J."/>
            <person name="Wilson A."/>
            <person name="Yadav S."/>
            <person name="Young G."/>
            <person name="Yu Q."/>
            <person name="Zembek L."/>
            <person name="Zhong D."/>
            <person name="Zimmer A."/>
            <person name="Zwirko Z."/>
            <person name="Jaffe D.B."/>
            <person name="Alvarez P."/>
            <person name="Brockman W."/>
            <person name="Butler J."/>
            <person name="Chin C."/>
            <person name="Gnerre S."/>
            <person name="Grabherr M."/>
            <person name="Kleber M."/>
            <person name="Mauceli E."/>
            <person name="MacCallum I."/>
        </authorList>
    </citation>
    <scope>NUCLEOTIDE SEQUENCE [LARGE SCALE GENOMIC DNA]</scope>
    <source>
        <strain evidence="7">Tai18E2 / Tucson 14021-0261.01</strain>
    </source>
</reference>
<feature type="region of interest" description="Disordered" evidence="3">
    <location>
        <begin position="1"/>
        <end position="29"/>
    </location>
</feature>
<dbReference type="InterPro" id="IPR030395">
    <property type="entry name" value="GP_PDE_dom"/>
</dbReference>
<dbReference type="InterPro" id="IPR051578">
    <property type="entry name" value="GDPD"/>
</dbReference>
<dbReference type="Pfam" id="PF00686">
    <property type="entry name" value="CBM_20"/>
    <property type="match status" value="1"/>
</dbReference>
<dbReference type="Pfam" id="PF25329">
    <property type="entry name" value="C2_GDE1"/>
    <property type="match status" value="1"/>
</dbReference>
<dbReference type="PROSITE" id="PS51166">
    <property type="entry name" value="CBM20"/>
    <property type="match status" value="1"/>
</dbReference>
<dbReference type="GO" id="GO:0046475">
    <property type="term" value="P:glycerophospholipid catabolic process"/>
    <property type="evidence" value="ECO:0007669"/>
    <property type="project" value="TreeGrafter"/>
</dbReference>
<reference evidence="6 7" key="2">
    <citation type="journal article" date="2007" name="PLoS Biol.">
        <title>Principles of genome evolution in the Drosophila melanogaster species group.</title>
        <authorList>
            <person name="Ranz J.M."/>
            <person name="Maurin D."/>
            <person name="Chan Y.S."/>
            <person name="von Grotthuss M."/>
            <person name="Hillier L.W."/>
            <person name="Roote J."/>
            <person name="Ashburner M."/>
            <person name="Bergman C.M."/>
        </authorList>
    </citation>
    <scope>NUCLEOTIDE SEQUENCE [LARGE SCALE GENOMIC DNA]</scope>
    <source>
        <strain evidence="7">Tai18E2 / Tucson 14021-0261.01</strain>
    </source>
</reference>
<feature type="compositionally biased region" description="Low complexity" evidence="3">
    <location>
        <begin position="15"/>
        <end position="25"/>
    </location>
</feature>
<protein>
    <submittedName>
        <fullName evidence="6">Uncharacterized protein</fullName>
    </submittedName>
</protein>
<evidence type="ECO:0000313" key="7">
    <source>
        <dbReference type="Proteomes" id="UP000002282"/>
    </source>
</evidence>
<dbReference type="KEGG" id="dya:Dyak_GE18251"/>
<accession>B4NYE8</accession>
<evidence type="ECO:0000259" key="4">
    <source>
        <dbReference type="PROSITE" id="PS51166"/>
    </source>
</evidence>
<dbReference type="eggNOG" id="KOG2421">
    <property type="taxonomic scope" value="Eukaryota"/>
</dbReference>
<evidence type="ECO:0000256" key="1">
    <source>
        <dbReference type="ARBA" id="ARBA00007277"/>
    </source>
</evidence>
<dbReference type="Gene3D" id="3.20.20.190">
    <property type="entry name" value="Phosphatidylinositol (PI) phosphodiesterase"/>
    <property type="match status" value="1"/>
</dbReference>
<dbReference type="Gene3D" id="2.60.40.10">
    <property type="entry name" value="Immunoglobulins"/>
    <property type="match status" value="1"/>
</dbReference>
<dbReference type="PhylomeDB" id="B4NYE8"/>
<feature type="domain" description="GP-PDE" evidence="5">
    <location>
        <begin position="371"/>
        <end position="667"/>
    </location>
</feature>
<dbReference type="EMBL" id="CM000157">
    <property type="protein sequence ID" value="EDW87581.1"/>
    <property type="molecule type" value="Genomic_DNA"/>
</dbReference>
<feature type="region of interest" description="Disordered" evidence="3">
    <location>
        <begin position="213"/>
        <end position="235"/>
    </location>
</feature>
<organism evidence="6 7">
    <name type="scientific">Drosophila yakuba</name>
    <name type="common">Fruit fly</name>
    <dbReference type="NCBI Taxonomy" id="7245"/>
    <lineage>
        <taxon>Eukaryota</taxon>
        <taxon>Metazoa</taxon>
        <taxon>Ecdysozoa</taxon>
        <taxon>Arthropoda</taxon>
        <taxon>Hexapoda</taxon>
        <taxon>Insecta</taxon>
        <taxon>Pterygota</taxon>
        <taxon>Neoptera</taxon>
        <taxon>Endopterygota</taxon>
        <taxon>Diptera</taxon>
        <taxon>Brachycera</taxon>
        <taxon>Muscomorpha</taxon>
        <taxon>Ephydroidea</taxon>
        <taxon>Drosophilidae</taxon>
        <taxon>Drosophila</taxon>
        <taxon>Sophophora</taxon>
    </lineage>
</organism>
<feature type="domain" description="CBM20" evidence="4">
    <location>
        <begin position="40"/>
        <end position="155"/>
    </location>
</feature>
<dbReference type="OrthoDB" id="1058301at2759"/>
<evidence type="ECO:0000259" key="5">
    <source>
        <dbReference type="PROSITE" id="PS51704"/>
    </source>
</evidence>
<dbReference type="HOGENOM" id="CLU_013007_2_0_1"/>
<dbReference type="InterPro" id="IPR013783">
    <property type="entry name" value="Ig-like_fold"/>
</dbReference>